<keyword evidence="3" id="KW-0804">Transcription</keyword>
<feature type="domain" description="HTH tetR-type" evidence="5">
    <location>
        <begin position="8"/>
        <end position="68"/>
    </location>
</feature>
<dbReference type="InterPro" id="IPR011075">
    <property type="entry name" value="TetR_C"/>
</dbReference>
<dbReference type="Gene3D" id="1.10.357.10">
    <property type="entry name" value="Tetracycline Repressor, domain 2"/>
    <property type="match status" value="1"/>
</dbReference>
<dbReference type="PRINTS" id="PR00455">
    <property type="entry name" value="HTHTETR"/>
</dbReference>
<dbReference type="RefSeq" id="WP_006987818.1">
    <property type="nucleotide sequence ID" value="NZ_JH594606.1"/>
</dbReference>
<keyword evidence="7" id="KW-1185">Reference proteome</keyword>
<dbReference type="HOGENOM" id="CLU_069356_28_1_10"/>
<protein>
    <submittedName>
        <fullName evidence="6">Transcriptional regulator, TetR family</fullName>
    </submittedName>
</protein>
<dbReference type="PANTHER" id="PTHR47506:SF1">
    <property type="entry name" value="HTH-TYPE TRANSCRIPTIONAL REGULATOR YJDC"/>
    <property type="match status" value="1"/>
</dbReference>
<dbReference type="InterPro" id="IPR001647">
    <property type="entry name" value="HTH_TetR"/>
</dbReference>
<evidence type="ECO:0000313" key="6">
    <source>
        <dbReference type="EMBL" id="EHQ01496.1"/>
    </source>
</evidence>
<dbReference type="STRING" id="865937.Gilli_0798"/>
<dbReference type="AlphaFoldDB" id="H2BSW6"/>
<dbReference type="Proteomes" id="UP000003844">
    <property type="component" value="Unassembled WGS sequence"/>
</dbReference>
<evidence type="ECO:0000256" key="2">
    <source>
        <dbReference type="ARBA" id="ARBA00023125"/>
    </source>
</evidence>
<dbReference type="SUPFAM" id="SSF48498">
    <property type="entry name" value="Tetracyclin repressor-like, C-terminal domain"/>
    <property type="match status" value="1"/>
</dbReference>
<sequence>MEQELKTEATRKLILEKSFQQFYTKGFKPTSVNEIMKTTGLSKGAFYHNFKNKEELGVQVVKAELHDRIYKAMISPLYTEGEAKTILKNTFLDKFLAFTSDEKLMGCPLNNLINEIGGSPNLLNEALKDLINTWLNAVVETIERGHNDGSIKPETNAQQAAIYLVSSFEGMRGIRKLYNDDANWNAYRGALENYIDQL</sequence>
<proteinExistence type="predicted"/>
<dbReference type="PANTHER" id="PTHR47506">
    <property type="entry name" value="TRANSCRIPTIONAL REGULATORY PROTEIN"/>
    <property type="match status" value="1"/>
</dbReference>
<accession>H2BSW6</accession>
<evidence type="ECO:0000256" key="3">
    <source>
        <dbReference type="ARBA" id="ARBA00023163"/>
    </source>
</evidence>
<evidence type="ECO:0000256" key="1">
    <source>
        <dbReference type="ARBA" id="ARBA00023015"/>
    </source>
</evidence>
<feature type="DNA-binding region" description="H-T-H motif" evidence="4">
    <location>
        <begin position="31"/>
        <end position="50"/>
    </location>
</feature>
<evidence type="ECO:0000256" key="4">
    <source>
        <dbReference type="PROSITE-ProRule" id="PRU00335"/>
    </source>
</evidence>
<evidence type="ECO:0000313" key="7">
    <source>
        <dbReference type="Proteomes" id="UP000003844"/>
    </source>
</evidence>
<dbReference type="SUPFAM" id="SSF46689">
    <property type="entry name" value="Homeodomain-like"/>
    <property type="match status" value="1"/>
</dbReference>
<gene>
    <name evidence="6" type="ORF">Gilli_0798</name>
</gene>
<dbReference type="Pfam" id="PF16925">
    <property type="entry name" value="TetR_C_13"/>
    <property type="match status" value="1"/>
</dbReference>
<organism evidence="6 7">
    <name type="scientific">Gillisia limnaea (strain DSM 15749 / LMG 21470 / R-8282)</name>
    <dbReference type="NCBI Taxonomy" id="865937"/>
    <lineage>
        <taxon>Bacteria</taxon>
        <taxon>Pseudomonadati</taxon>
        <taxon>Bacteroidota</taxon>
        <taxon>Flavobacteriia</taxon>
        <taxon>Flavobacteriales</taxon>
        <taxon>Flavobacteriaceae</taxon>
        <taxon>Gillisia</taxon>
    </lineage>
</organism>
<evidence type="ECO:0000259" key="5">
    <source>
        <dbReference type="PROSITE" id="PS50977"/>
    </source>
</evidence>
<keyword evidence="2 4" id="KW-0238">DNA-binding</keyword>
<dbReference type="GO" id="GO:0003677">
    <property type="term" value="F:DNA binding"/>
    <property type="evidence" value="ECO:0007669"/>
    <property type="project" value="UniProtKB-UniRule"/>
</dbReference>
<dbReference type="eggNOG" id="COG1309">
    <property type="taxonomic scope" value="Bacteria"/>
</dbReference>
<dbReference type="Pfam" id="PF00440">
    <property type="entry name" value="TetR_N"/>
    <property type="match status" value="1"/>
</dbReference>
<dbReference type="InterPro" id="IPR009057">
    <property type="entry name" value="Homeodomain-like_sf"/>
</dbReference>
<dbReference type="PROSITE" id="PS50977">
    <property type="entry name" value="HTH_TETR_2"/>
    <property type="match status" value="1"/>
</dbReference>
<name>H2BSW6_GILLR</name>
<dbReference type="EMBL" id="JH594606">
    <property type="protein sequence ID" value="EHQ01496.1"/>
    <property type="molecule type" value="Genomic_DNA"/>
</dbReference>
<dbReference type="OrthoDB" id="9798857at2"/>
<reference evidence="7" key="1">
    <citation type="journal article" date="2012" name="Stand. Genomic Sci.">
        <title>Genome sequence of the Antarctic rhodopsins-containing flavobacterium Gillisia limnaea type strain (R-8282(T)).</title>
        <authorList>
            <person name="Riedel T."/>
            <person name="Held B."/>
            <person name="Nolan M."/>
            <person name="Lucas S."/>
            <person name="Lapidus A."/>
            <person name="Tice H."/>
            <person name="Del Rio T.G."/>
            <person name="Cheng J.F."/>
            <person name="Han C."/>
            <person name="Tapia R."/>
            <person name="Goodwin L.A."/>
            <person name="Pitluck S."/>
            <person name="Liolios K."/>
            <person name="Mavromatis K."/>
            <person name="Pagani I."/>
            <person name="Ivanova N."/>
            <person name="Mikhailova N."/>
            <person name="Pati A."/>
            <person name="Chen A."/>
            <person name="Palaniappan K."/>
            <person name="Land M."/>
            <person name="Rohde M."/>
            <person name="Tindall B.J."/>
            <person name="Detter J.C."/>
            <person name="Goker M."/>
            <person name="Bristow J."/>
            <person name="Eisen J.A."/>
            <person name="Markowitz V."/>
            <person name="Hugenholtz P."/>
            <person name="Kyrpides N.C."/>
            <person name="Klenk H.P."/>
            <person name="Woyke T."/>
        </authorList>
    </citation>
    <scope>NUCLEOTIDE SEQUENCE [LARGE SCALE GENOMIC DNA]</scope>
    <source>
        <strain evidence="7">DSM 15749 / LMG 21470 / R-8282</strain>
    </source>
</reference>
<dbReference type="InterPro" id="IPR036271">
    <property type="entry name" value="Tet_transcr_reg_TetR-rel_C_sf"/>
</dbReference>
<keyword evidence="1" id="KW-0805">Transcription regulation</keyword>